<comment type="caution">
    <text evidence="1">The sequence shown here is derived from an EMBL/GenBank/DDBJ whole genome shotgun (WGS) entry which is preliminary data.</text>
</comment>
<gene>
    <name evidence="1" type="ORF">PVK06_036352</name>
</gene>
<reference evidence="1 2" key="1">
    <citation type="submission" date="2023-03" db="EMBL/GenBank/DDBJ databases">
        <title>WGS of Gossypium arboreum.</title>
        <authorList>
            <person name="Yu D."/>
        </authorList>
    </citation>
    <scope>NUCLEOTIDE SEQUENCE [LARGE SCALE GENOMIC DNA]</scope>
    <source>
        <tissue evidence="1">Leaf</tissue>
    </source>
</reference>
<dbReference type="EMBL" id="JARKNE010000010">
    <property type="protein sequence ID" value="KAK5795095.1"/>
    <property type="molecule type" value="Genomic_DNA"/>
</dbReference>
<keyword evidence="2" id="KW-1185">Reference proteome</keyword>
<dbReference type="PANTHER" id="PTHR33116:SF86">
    <property type="entry name" value="REVERSE TRANSCRIPTASE DOMAIN-CONTAINING PROTEIN"/>
    <property type="match status" value="1"/>
</dbReference>
<accession>A0ABR0NJA8</accession>
<dbReference type="Proteomes" id="UP001358586">
    <property type="component" value="Chromosome 10"/>
</dbReference>
<dbReference type="PANTHER" id="PTHR33116">
    <property type="entry name" value="REVERSE TRANSCRIPTASE ZINC-BINDING DOMAIN-CONTAINING PROTEIN-RELATED-RELATED"/>
    <property type="match status" value="1"/>
</dbReference>
<evidence type="ECO:0000313" key="1">
    <source>
        <dbReference type="EMBL" id="KAK5795095.1"/>
    </source>
</evidence>
<protein>
    <recommendedName>
        <fullName evidence="3">Reverse transcriptase</fullName>
    </recommendedName>
</protein>
<proteinExistence type="predicted"/>
<name>A0ABR0NJA8_GOSAR</name>
<sequence>MVVKFDMSKAYDRVEWKFMEMTMKRMGFDPGWVDSIVKYDCILLVEATERGAHSLKHILNEYEKCSGQCVNYDKSTVFFSTNTQDRKRIAVSNVFEVRRSTDLERYLGLPNLKGHDKKDIHWCTWKELCSLKEDGGLGFRNLATCNVALLEKKGWHFINFPNSLLARVLKEKYYLNLDFYNARLGTLPSLTWKSVWATRGLLEKGICWRFGKGNHIFVWDNLWISEDEADKLQNQENNENIKKTMQIPLTETAYEDFQVWRGELSESHAGLQVVKLGIFMALNKMEISRDRFHFIPKTKNTYANVLAKEALKRRESCYLVGGIPEHVRQALEKYWPKNQD</sequence>
<evidence type="ECO:0000313" key="2">
    <source>
        <dbReference type="Proteomes" id="UP001358586"/>
    </source>
</evidence>
<organism evidence="1 2">
    <name type="scientific">Gossypium arboreum</name>
    <name type="common">Tree cotton</name>
    <name type="synonym">Gossypium nanking</name>
    <dbReference type="NCBI Taxonomy" id="29729"/>
    <lineage>
        <taxon>Eukaryota</taxon>
        <taxon>Viridiplantae</taxon>
        <taxon>Streptophyta</taxon>
        <taxon>Embryophyta</taxon>
        <taxon>Tracheophyta</taxon>
        <taxon>Spermatophyta</taxon>
        <taxon>Magnoliopsida</taxon>
        <taxon>eudicotyledons</taxon>
        <taxon>Gunneridae</taxon>
        <taxon>Pentapetalae</taxon>
        <taxon>rosids</taxon>
        <taxon>malvids</taxon>
        <taxon>Malvales</taxon>
        <taxon>Malvaceae</taxon>
        <taxon>Malvoideae</taxon>
        <taxon>Gossypium</taxon>
    </lineage>
</organism>
<evidence type="ECO:0008006" key="3">
    <source>
        <dbReference type="Google" id="ProtNLM"/>
    </source>
</evidence>